<proteinExistence type="predicted"/>
<evidence type="ECO:0000313" key="2">
    <source>
        <dbReference type="Proteomes" id="UP000236197"/>
    </source>
</evidence>
<keyword evidence="2" id="KW-1185">Reference proteome</keyword>
<dbReference type="OrthoDB" id="9781481at2"/>
<dbReference type="RefSeq" id="WP_103264119.1">
    <property type="nucleotide sequence ID" value="NZ_CABMLE010000001.1"/>
</dbReference>
<dbReference type="EMBL" id="PPEK01000001">
    <property type="protein sequence ID" value="PNV68793.1"/>
    <property type="molecule type" value="Genomic_DNA"/>
</dbReference>
<reference evidence="2" key="1">
    <citation type="submission" date="2018-01" db="EMBL/GenBank/DDBJ databases">
        <title>Rubneribacter badeniensis gen. nov., sp. nov., and Colonibacter rubneri, gen. nov., sp. nov., WGS of new members of the Eggerthellaceae.</title>
        <authorList>
            <person name="Danylec N."/>
            <person name="Stoll D.A."/>
            <person name="Doetsch A."/>
            <person name="Kulling S.E."/>
            <person name="Huch M."/>
        </authorList>
    </citation>
    <scope>NUCLEOTIDE SEQUENCE [LARGE SCALE GENOMIC DNA]</scope>
    <source>
        <strain evidence="2">ResAG-96</strain>
    </source>
</reference>
<evidence type="ECO:0000313" key="1">
    <source>
        <dbReference type="EMBL" id="PNV68793.1"/>
    </source>
</evidence>
<sequence length="422" mass="47820">MQNRIESYPWLAAHKRLATAVLERRRDRDALIDALAYALEESCVSLPIIENGEDLNDICPFTIFAAFCRPLDNNRRVRLFTCLCDALGLLDVRPPESFEGLALVQDRQARLFGRGAAEPLQIEALWNLFAVAMERDSDEAGMKRVQAQVENLRLPGRTVLPIVLSWVRPDAFPPPRACTPETPVLDPKKTAKLLDAYGAHLLQHDRDDRTRRAVRCFQARWNEEADDVAAMLSDALAESHHLLFKGYFFNPHKEMLAFAQAEPEATRHALRSLFDEKEPLIERICRFEAETARLFEQHRALVANAVPRRSSHGNYYTACVYLFLRYPDRHPLYSPRRLKALDQATGYGCSYRIAHPESVTRFAELCEALKPALRGWIGVPGRRPDSAGAELRMTTNADSSRDAELNLLIEELALFACARTPA</sequence>
<accession>A0A2K2UER0</accession>
<gene>
    <name evidence="1" type="ORF">C2L71_02145</name>
</gene>
<dbReference type="AlphaFoldDB" id="A0A2K2UER0"/>
<comment type="caution">
    <text evidence="1">The sequence shown here is derived from an EMBL/GenBank/DDBJ whole genome shotgun (WGS) entry which is preliminary data.</text>
</comment>
<name>A0A2K2UER0_9ACTN</name>
<protein>
    <submittedName>
        <fullName evidence="1">Uncharacterized protein</fullName>
    </submittedName>
</protein>
<dbReference type="Proteomes" id="UP000236197">
    <property type="component" value="Unassembled WGS sequence"/>
</dbReference>
<organism evidence="1 2">
    <name type="scientific">Enteroscipio rubneri</name>
    <dbReference type="NCBI Taxonomy" id="2070686"/>
    <lineage>
        <taxon>Bacteria</taxon>
        <taxon>Bacillati</taxon>
        <taxon>Actinomycetota</taxon>
        <taxon>Coriobacteriia</taxon>
        <taxon>Eggerthellales</taxon>
        <taxon>Eggerthellaceae</taxon>
        <taxon>Enteroscipio</taxon>
    </lineage>
</organism>